<proteinExistence type="predicted"/>
<gene>
    <name evidence="1" type="ORF">RHGRI_017854</name>
</gene>
<comment type="caution">
    <text evidence="1">The sequence shown here is derived from an EMBL/GenBank/DDBJ whole genome shotgun (WGS) entry which is preliminary data.</text>
</comment>
<dbReference type="Proteomes" id="UP000823749">
    <property type="component" value="Chromosome 6"/>
</dbReference>
<dbReference type="AlphaFoldDB" id="A0AAV6JZA2"/>
<protein>
    <submittedName>
        <fullName evidence="1">Uncharacterized protein</fullName>
    </submittedName>
</protein>
<evidence type="ECO:0000313" key="1">
    <source>
        <dbReference type="EMBL" id="KAG5545495.1"/>
    </source>
</evidence>
<accession>A0AAV6JZA2</accession>
<organism evidence="1 2">
    <name type="scientific">Rhododendron griersonianum</name>
    <dbReference type="NCBI Taxonomy" id="479676"/>
    <lineage>
        <taxon>Eukaryota</taxon>
        <taxon>Viridiplantae</taxon>
        <taxon>Streptophyta</taxon>
        <taxon>Embryophyta</taxon>
        <taxon>Tracheophyta</taxon>
        <taxon>Spermatophyta</taxon>
        <taxon>Magnoliopsida</taxon>
        <taxon>eudicotyledons</taxon>
        <taxon>Gunneridae</taxon>
        <taxon>Pentapetalae</taxon>
        <taxon>asterids</taxon>
        <taxon>Ericales</taxon>
        <taxon>Ericaceae</taxon>
        <taxon>Ericoideae</taxon>
        <taxon>Rhodoreae</taxon>
        <taxon>Rhododendron</taxon>
    </lineage>
</organism>
<keyword evidence="2" id="KW-1185">Reference proteome</keyword>
<dbReference type="EMBL" id="JACTNZ010000006">
    <property type="protein sequence ID" value="KAG5545495.1"/>
    <property type="molecule type" value="Genomic_DNA"/>
</dbReference>
<reference evidence="1 2" key="1">
    <citation type="submission" date="2020-08" db="EMBL/GenBank/DDBJ databases">
        <title>Plant Genome Project.</title>
        <authorList>
            <person name="Zhang R.-G."/>
        </authorList>
    </citation>
    <scope>NUCLEOTIDE SEQUENCE [LARGE SCALE GENOMIC DNA]</scope>
    <source>
        <strain evidence="1">WSP0</strain>
        <tissue evidence="1">Leaf</tissue>
    </source>
</reference>
<name>A0AAV6JZA2_9ERIC</name>
<evidence type="ECO:0000313" key="2">
    <source>
        <dbReference type="Proteomes" id="UP000823749"/>
    </source>
</evidence>
<sequence length="101" mass="10975">MKPTEISLWYRRCPPIPSSLSPINHFLSSMKFNGEVGVIMVPIDFAGSNLQEVVFEVLSEIDSPVGFQVTRGLHRVESPIAIAGFSSPIPPPSSIAIPQTL</sequence>